<dbReference type="Pfam" id="PF13061">
    <property type="entry name" value="DUF3923"/>
    <property type="match status" value="1"/>
</dbReference>
<gene>
    <name evidence="2" type="ORF">FD20_GL002459</name>
</gene>
<dbReference type="InterPro" id="IPR025037">
    <property type="entry name" value="DUF3923"/>
</dbReference>
<keyword evidence="1" id="KW-1133">Transmembrane helix</keyword>
<keyword evidence="1" id="KW-0812">Transmembrane</keyword>
<dbReference type="PATRIC" id="fig|1423812.3.peg.2613"/>
<dbReference type="Proteomes" id="UP000051155">
    <property type="component" value="Unassembled WGS sequence"/>
</dbReference>
<reference evidence="2 3" key="1">
    <citation type="journal article" date="2015" name="Genome Announc.">
        <title>Expanding the biotechnology potential of lactobacilli through comparative genomics of 213 strains and associated genera.</title>
        <authorList>
            <person name="Sun Z."/>
            <person name="Harris H.M."/>
            <person name="McCann A."/>
            <person name="Guo C."/>
            <person name="Argimon S."/>
            <person name="Zhang W."/>
            <person name="Yang X."/>
            <person name="Jeffery I.B."/>
            <person name="Cooney J.C."/>
            <person name="Kagawa T.F."/>
            <person name="Liu W."/>
            <person name="Song Y."/>
            <person name="Salvetti E."/>
            <person name="Wrobel A."/>
            <person name="Rasinkangas P."/>
            <person name="Parkhill J."/>
            <person name="Rea M.C."/>
            <person name="O'Sullivan O."/>
            <person name="Ritari J."/>
            <person name="Douillard F.P."/>
            <person name="Paul Ross R."/>
            <person name="Yang R."/>
            <person name="Briner A.E."/>
            <person name="Felis G.E."/>
            <person name="de Vos W.M."/>
            <person name="Barrangou R."/>
            <person name="Klaenhammer T.R."/>
            <person name="Caufield P.W."/>
            <person name="Cui Y."/>
            <person name="Zhang H."/>
            <person name="O'Toole P.W."/>
        </authorList>
    </citation>
    <scope>NUCLEOTIDE SEQUENCE [LARGE SCALE GENOMIC DNA]</scope>
    <source>
        <strain evidence="2 3">DSM 19971</strain>
    </source>
</reference>
<keyword evidence="1" id="KW-0472">Membrane</keyword>
<proteinExistence type="predicted"/>
<organism evidence="2 3">
    <name type="scientific">Liquorilactobacillus uvarum DSM 19971</name>
    <dbReference type="NCBI Taxonomy" id="1423812"/>
    <lineage>
        <taxon>Bacteria</taxon>
        <taxon>Bacillati</taxon>
        <taxon>Bacillota</taxon>
        <taxon>Bacilli</taxon>
        <taxon>Lactobacillales</taxon>
        <taxon>Lactobacillaceae</taxon>
        <taxon>Liquorilactobacillus</taxon>
    </lineage>
</organism>
<dbReference type="AlphaFoldDB" id="A0A0R1PZR5"/>
<feature type="transmembrane region" description="Helical" evidence="1">
    <location>
        <begin position="7"/>
        <end position="26"/>
    </location>
</feature>
<evidence type="ECO:0000313" key="2">
    <source>
        <dbReference type="EMBL" id="KRL37921.1"/>
    </source>
</evidence>
<name>A0A0R1PZR5_9LACO</name>
<evidence type="ECO:0000256" key="1">
    <source>
        <dbReference type="SAM" id="Phobius"/>
    </source>
</evidence>
<sequence>MSFKIWHYLNIFWIIIFLTAETFILLRKVDATGVIQTPMIRILTSIILICFFAIIAIIQFVIWLFIKKNKKTH</sequence>
<dbReference type="RefSeq" id="WP_057736591.1">
    <property type="nucleotide sequence ID" value="NZ_AZEG01000008.1"/>
</dbReference>
<protein>
    <submittedName>
        <fullName evidence="2">Uncharacterized protein</fullName>
    </submittedName>
</protein>
<accession>A0A0R1PZR5</accession>
<feature type="transmembrane region" description="Helical" evidence="1">
    <location>
        <begin position="46"/>
        <end position="66"/>
    </location>
</feature>
<keyword evidence="3" id="KW-1185">Reference proteome</keyword>
<comment type="caution">
    <text evidence="2">The sequence shown here is derived from an EMBL/GenBank/DDBJ whole genome shotgun (WGS) entry which is preliminary data.</text>
</comment>
<dbReference type="OrthoDB" id="2413843at2"/>
<dbReference type="EMBL" id="AZEG01000008">
    <property type="protein sequence ID" value="KRL37921.1"/>
    <property type="molecule type" value="Genomic_DNA"/>
</dbReference>
<evidence type="ECO:0000313" key="3">
    <source>
        <dbReference type="Proteomes" id="UP000051155"/>
    </source>
</evidence>